<dbReference type="EMBL" id="BIFH01000021">
    <property type="protein sequence ID" value="GCD96717.1"/>
    <property type="molecule type" value="Genomic_DNA"/>
</dbReference>
<proteinExistence type="predicted"/>
<keyword evidence="3" id="KW-1185">Reference proteome</keyword>
<evidence type="ECO:0000313" key="2">
    <source>
        <dbReference type="EMBL" id="GCD96717.1"/>
    </source>
</evidence>
<dbReference type="Proteomes" id="UP000286931">
    <property type="component" value="Unassembled WGS sequence"/>
</dbReference>
<name>A0A401YQ55_9ACTN</name>
<accession>A0A401YQ55</accession>
<dbReference type="RefSeq" id="WP_126638734.1">
    <property type="nucleotide sequence ID" value="NZ_BIFH01000021.1"/>
</dbReference>
<gene>
    <name evidence="2" type="ORF">EHYA_04404</name>
</gene>
<dbReference type="OrthoDB" id="4349904at2"/>
<dbReference type="AlphaFoldDB" id="A0A401YQ55"/>
<sequence>MSQDRRNHASDTGCGCGGEDAAPAPPVRNRFYPGKSMDVRHWYIEQSYHRRTAATLARLGLGPGVLCGLDVELGADGALTVFPGVAVDGRGRLIVVDDQVRIEHPNQPTDCAGDPKGDPIETGTVVLRLCRHECGAEYARMPVVDCEVREECVPSLTLERFSLRITAGEPDPVGLTAAQCAAIFPTRPGPHFDRREEIADTVEHDCGCVEECLALATVTYDPPDAPDLDAVTARPVVYSNRVLFDLLMCLAARVDRCCADTTAPPRITGLWPKVGTGANPDTWRAFVAEKRLEIAFDRPLVDAAFDAPDAWLGLWQLDHLGARRLTLTRAGGAFTHVTVPAGGEGVAYTVGLQSEGLLTSTVFVVGSRVALGGPPRAQGPDGLALDPDLVGTALTTADRNTLWTLTPGAPKDTTLNTLIDRAPLTAVPPFPSGNGTQGGEMHVFTPFPPPTLRDEERAPRLLRVWPEGGVRLDPAGASRREWEHFTRRPRIRLTVDRALADAALADPGDWVRLFQAVREGDRIAGFRRLELGGGVVAEPEGESPAPAESITYTFEPAGVRPTTAAEPDTRFLLQVRSSHTVPVPPRGADAPTLALDADFLGTALDNHTLFSIWSGDRHPLPPLPGGALGARSTVGERLFDGSPGGFLHIAFTVAPG</sequence>
<feature type="region of interest" description="Disordered" evidence="1">
    <location>
        <begin position="1"/>
        <end position="30"/>
    </location>
</feature>
<protein>
    <submittedName>
        <fullName evidence="2">Uncharacterized protein</fullName>
    </submittedName>
</protein>
<evidence type="ECO:0000313" key="3">
    <source>
        <dbReference type="Proteomes" id="UP000286931"/>
    </source>
</evidence>
<evidence type="ECO:0000256" key="1">
    <source>
        <dbReference type="SAM" id="MobiDB-lite"/>
    </source>
</evidence>
<comment type="caution">
    <text evidence="2">The sequence shown here is derived from an EMBL/GenBank/DDBJ whole genome shotgun (WGS) entry which is preliminary data.</text>
</comment>
<reference evidence="2 3" key="1">
    <citation type="submission" date="2018-12" db="EMBL/GenBank/DDBJ databases">
        <title>Draft genome sequence of Embleya hyalina NBRC 13850T.</title>
        <authorList>
            <person name="Komaki H."/>
            <person name="Hosoyama A."/>
            <person name="Kimura A."/>
            <person name="Ichikawa N."/>
            <person name="Tamura T."/>
        </authorList>
    </citation>
    <scope>NUCLEOTIDE SEQUENCE [LARGE SCALE GENOMIC DNA]</scope>
    <source>
        <strain evidence="2 3">NBRC 13850</strain>
    </source>
</reference>
<organism evidence="2 3">
    <name type="scientific">Embleya hyalina</name>
    <dbReference type="NCBI Taxonomy" id="516124"/>
    <lineage>
        <taxon>Bacteria</taxon>
        <taxon>Bacillati</taxon>
        <taxon>Actinomycetota</taxon>
        <taxon>Actinomycetes</taxon>
        <taxon>Kitasatosporales</taxon>
        <taxon>Streptomycetaceae</taxon>
        <taxon>Embleya</taxon>
    </lineage>
</organism>